<keyword evidence="4 11" id="KW-0493">Microtubule</keyword>
<evidence type="ECO:0000313" key="14">
    <source>
        <dbReference type="EMBL" id="NXG70242.1"/>
    </source>
</evidence>
<keyword evidence="5 10" id="KW-0547">Nucleotide-binding</keyword>
<proteinExistence type="inferred from homology"/>
<dbReference type="GO" id="GO:0007018">
    <property type="term" value="P:microtubule-based movement"/>
    <property type="evidence" value="ECO:0007669"/>
    <property type="project" value="InterPro"/>
</dbReference>
<feature type="domain" description="Kinesin motor" evidence="13">
    <location>
        <begin position="4"/>
        <end position="440"/>
    </location>
</feature>
<dbReference type="GO" id="GO:0090307">
    <property type="term" value="P:mitotic spindle assembly"/>
    <property type="evidence" value="ECO:0007669"/>
    <property type="project" value="TreeGrafter"/>
</dbReference>
<dbReference type="InterPro" id="IPR027417">
    <property type="entry name" value="P-loop_NTPase"/>
</dbReference>
<evidence type="ECO:0000256" key="5">
    <source>
        <dbReference type="ARBA" id="ARBA00022741"/>
    </source>
</evidence>
<feature type="non-terminal residue" evidence="14">
    <location>
        <position position="597"/>
    </location>
</feature>
<evidence type="ECO:0000256" key="3">
    <source>
        <dbReference type="ARBA" id="ARBA00022553"/>
    </source>
</evidence>
<dbReference type="CDD" id="cd01368">
    <property type="entry name" value="KISc_KIF23_like"/>
    <property type="match status" value="1"/>
</dbReference>
<dbReference type="GO" id="GO:0051231">
    <property type="term" value="P:spindle elongation"/>
    <property type="evidence" value="ECO:0007669"/>
    <property type="project" value="TreeGrafter"/>
</dbReference>
<reference evidence="14 15" key="1">
    <citation type="submission" date="2019-09" db="EMBL/GenBank/DDBJ databases">
        <title>Bird 10,000 Genomes (B10K) Project - Family phase.</title>
        <authorList>
            <person name="Zhang G."/>
        </authorList>
    </citation>
    <scope>NUCLEOTIDE SEQUENCE [LARGE SCALE GENOMIC DNA]</scope>
    <source>
        <strain evidence="14">B10K-DU-001-21</strain>
        <tissue evidence="14">Muscle</tissue>
    </source>
</reference>
<dbReference type="Proteomes" id="UP000578343">
    <property type="component" value="Unassembled WGS sequence"/>
</dbReference>
<organism evidence="14 15">
    <name type="scientific">Baryphthengus martii</name>
    <name type="common">Rufous motmot</name>
    <dbReference type="NCBI Taxonomy" id="176943"/>
    <lineage>
        <taxon>Eukaryota</taxon>
        <taxon>Metazoa</taxon>
        <taxon>Chordata</taxon>
        <taxon>Craniata</taxon>
        <taxon>Vertebrata</taxon>
        <taxon>Euteleostomi</taxon>
        <taxon>Archelosauria</taxon>
        <taxon>Archosauria</taxon>
        <taxon>Dinosauria</taxon>
        <taxon>Saurischia</taxon>
        <taxon>Theropoda</taxon>
        <taxon>Coelurosauria</taxon>
        <taxon>Aves</taxon>
        <taxon>Neognathae</taxon>
        <taxon>Neoaves</taxon>
        <taxon>Telluraves</taxon>
        <taxon>Coraciimorphae</taxon>
        <taxon>Coraciiformes</taxon>
        <taxon>Momotidae</taxon>
        <taxon>Baryphthengus</taxon>
    </lineage>
</organism>
<evidence type="ECO:0000256" key="7">
    <source>
        <dbReference type="ARBA" id="ARBA00023054"/>
    </source>
</evidence>
<evidence type="ECO:0000256" key="1">
    <source>
        <dbReference type="ARBA" id="ARBA00004186"/>
    </source>
</evidence>
<keyword evidence="9" id="KW-0206">Cytoskeleton</keyword>
<name>A0A7K9E1B8_BARMA</name>
<feature type="binding site" evidence="10">
    <location>
        <begin position="100"/>
        <end position="107"/>
    </location>
    <ligand>
        <name>ATP</name>
        <dbReference type="ChEBI" id="CHEBI:30616"/>
    </ligand>
</feature>
<dbReference type="Pfam" id="PF00225">
    <property type="entry name" value="Kinesin"/>
    <property type="match status" value="1"/>
</dbReference>
<gene>
    <name evidence="14" type="primary">Kif20a_0</name>
    <name evidence="14" type="ORF">BARMAR_R07741</name>
</gene>
<evidence type="ECO:0000256" key="10">
    <source>
        <dbReference type="PROSITE-ProRule" id="PRU00283"/>
    </source>
</evidence>
<dbReference type="GO" id="GO:0008017">
    <property type="term" value="F:microtubule binding"/>
    <property type="evidence" value="ECO:0007669"/>
    <property type="project" value="InterPro"/>
</dbReference>
<dbReference type="PRINTS" id="PR00380">
    <property type="entry name" value="KINESINHEAVY"/>
</dbReference>
<dbReference type="AlphaFoldDB" id="A0A7K9E1B8"/>
<evidence type="ECO:0000256" key="8">
    <source>
        <dbReference type="ARBA" id="ARBA00023175"/>
    </source>
</evidence>
<dbReference type="PROSITE" id="PS00411">
    <property type="entry name" value="KINESIN_MOTOR_1"/>
    <property type="match status" value="1"/>
</dbReference>
<dbReference type="Gene3D" id="3.40.850.10">
    <property type="entry name" value="Kinesin motor domain"/>
    <property type="match status" value="2"/>
</dbReference>
<keyword evidence="8 10" id="KW-0505">Motor protein</keyword>
<dbReference type="GO" id="GO:0005876">
    <property type="term" value="C:spindle microtubule"/>
    <property type="evidence" value="ECO:0007669"/>
    <property type="project" value="TreeGrafter"/>
</dbReference>
<evidence type="ECO:0000256" key="4">
    <source>
        <dbReference type="ARBA" id="ARBA00022701"/>
    </source>
</evidence>
<feature type="coiled-coil region" evidence="12">
    <location>
        <begin position="535"/>
        <end position="569"/>
    </location>
</feature>
<keyword evidence="15" id="KW-1185">Reference proteome</keyword>
<sequence length="597" mass="68441">TYQPLKVFLRVRPFSVAELENHESQGCVTIEDPQTVILTAPKESSAMKSSERGIGHPVHRFTFSQVFGPETTQSEFFEGSMREIVRAYVTGANGLVFTYGVTNAGKTFTIQGTSKDFGILPRSLDVIFKHIRGRQYLKMNFKPYLSSEVKILEDAQVKQEEAIKTAILASLKEVSDQRLPCYWMKLLKSFLPNRLCLRIELFLCFGLAEKNVVLLDIYRTNIHPRTQASVWVSFCEIYNEYVYDLLNVLSTSKTQKRRVLRICEDQAGNSYIKDLKWVNIRTVEEGCKILKIGNKNRSFACTRMNEQSSRSHSIFSIRLLKLTDEHQPRVLGVSELSFCDLAGSERCNKTQAFGDRLKEAGNINNSLHILGKCIAALKQNQNPKMKPSYIPFRESKLTRLFQPFFCGKGKACMIVNINQHAATYDETLHVMKFSAVAKQVVQTILPKSFGYFPPKLVGGDGKPVVRFDADTSVDDFPDHVETSAEEEVDITILSHEDLLKTTESLKEKLVAERQSKLLLEVKIRREMAEAMFRQLLETEEAWNRLEDLKDSYEEKLESKFEMYKEAIKKHAYLCAMEQIEHHYVPIEEFLAEQEKVE</sequence>
<dbReference type="PROSITE" id="PS50067">
    <property type="entry name" value="KINESIN_MOTOR_2"/>
    <property type="match status" value="1"/>
</dbReference>
<dbReference type="SUPFAM" id="SSF52540">
    <property type="entry name" value="P-loop containing nucleoside triphosphate hydrolases"/>
    <property type="match status" value="1"/>
</dbReference>
<dbReference type="EMBL" id="VWZK01004133">
    <property type="protein sequence ID" value="NXG70242.1"/>
    <property type="molecule type" value="Genomic_DNA"/>
</dbReference>
<evidence type="ECO:0000256" key="2">
    <source>
        <dbReference type="ARBA" id="ARBA00022490"/>
    </source>
</evidence>
<dbReference type="PANTHER" id="PTHR47970:SF29">
    <property type="entry name" value="KINESIN FAMILY MEMBER 20B"/>
    <property type="match status" value="1"/>
</dbReference>
<keyword evidence="3" id="KW-0597">Phosphoprotein</keyword>
<keyword evidence="2" id="KW-0963">Cytoplasm</keyword>
<dbReference type="GO" id="GO:0005524">
    <property type="term" value="F:ATP binding"/>
    <property type="evidence" value="ECO:0007669"/>
    <property type="project" value="UniProtKB-UniRule"/>
</dbReference>
<dbReference type="InterPro" id="IPR001752">
    <property type="entry name" value="Kinesin_motor_dom"/>
</dbReference>
<dbReference type="PANTHER" id="PTHR47970">
    <property type="entry name" value="KINESIN-LIKE PROTEIN KIF11"/>
    <property type="match status" value="1"/>
</dbReference>
<dbReference type="OrthoDB" id="2403182at2759"/>
<dbReference type="GO" id="GO:0008574">
    <property type="term" value="F:plus-end-directed microtubule motor activity"/>
    <property type="evidence" value="ECO:0007669"/>
    <property type="project" value="TreeGrafter"/>
</dbReference>
<dbReference type="GO" id="GO:0005634">
    <property type="term" value="C:nucleus"/>
    <property type="evidence" value="ECO:0007669"/>
    <property type="project" value="TreeGrafter"/>
</dbReference>
<accession>A0A7K9E1B8</accession>
<comment type="subcellular location">
    <subcellularLocation>
        <location evidence="1">Cytoplasm</location>
        <location evidence="1">Cytoskeleton</location>
        <location evidence="1">Spindle</location>
    </subcellularLocation>
</comment>
<evidence type="ECO:0000259" key="13">
    <source>
        <dbReference type="PROSITE" id="PS50067"/>
    </source>
</evidence>
<dbReference type="InterPro" id="IPR019821">
    <property type="entry name" value="Kinesin_motor_CS"/>
</dbReference>
<keyword evidence="6 10" id="KW-0067">ATP-binding</keyword>
<feature type="non-terminal residue" evidence="14">
    <location>
        <position position="1"/>
    </location>
</feature>
<comment type="similarity">
    <text evidence="10 11">Belongs to the TRAFAC class myosin-kinesin ATPase superfamily. Kinesin family.</text>
</comment>
<evidence type="ECO:0000256" key="12">
    <source>
        <dbReference type="SAM" id="Coils"/>
    </source>
</evidence>
<comment type="caution">
    <text evidence="14">The sequence shown here is derived from an EMBL/GenBank/DDBJ whole genome shotgun (WGS) entry which is preliminary data.</text>
</comment>
<evidence type="ECO:0000256" key="9">
    <source>
        <dbReference type="ARBA" id="ARBA00023212"/>
    </source>
</evidence>
<evidence type="ECO:0000313" key="15">
    <source>
        <dbReference type="Proteomes" id="UP000578343"/>
    </source>
</evidence>
<dbReference type="InterPro" id="IPR047149">
    <property type="entry name" value="KIF11-like"/>
</dbReference>
<evidence type="ECO:0000256" key="6">
    <source>
        <dbReference type="ARBA" id="ARBA00022840"/>
    </source>
</evidence>
<dbReference type="GO" id="GO:0072686">
    <property type="term" value="C:mitotic spindle"/>
    <property type="evidence" value="ECO:0007669"/>
    <property type="project" value="TreeGrafter"/>
</dbReference>
<keyword evidence="7 12" id="KW-0175">Coiled coil</keyword>
<dbReference type="SMART" id="SM00129">
    <property type="entry name" value="KISc"/>
    <property type="match status" value="1"/>
</dbReference>
<protein>
    <recommendedName>
        <fullName evidence="11">Kinesin-like protein</fullName>
    </recommendedName>
</protein>
<evidence type="ECO:0000256" key="11">
    <source>
        <dbReference type="RuleBase" id="RU000394"/>
    </source>
</evidence>
<dbReference type="InterPro" id="IPR036961">
    <property type="entry name" value="Kinesin_motor_dom_sf"/>
</dbReference>